<organism evidence="7 8">
    <name type="scientific">Aquitalea magnusonii</name>
    <dbReference type="NCBI Taxonomy" id="332411"/>
    <lineage>
        <taxon>Bacteria</taxon>
        <taxon>Pseudomonadati</taxon>
        <taxon>Pseudomonadota</taxon>
        <taxon>Betaproteobacteria</taxon>
        <taxon>Neisseriales</taxon>
        <taxon>Chromobacteriaceae</taxon>
        <taxon>Aquitalea</taxon>
    </lineage>
</organism>
<accession>A0A318JGQ1</accession>
<dbReference type="InterPro" id="IPR036188">
    <property type="entry name" value="FAD/NAD-bd_sf"/>
</dbReference>
<dbReference type="SUPFAM" id="SSF51905">
    <property type="entry name" value="FAD/NAD(P)-binding domain"/>
    <property type="match status" value="1"/>
</dbReference>
<dbReference type="OrthoDB" id="9801699at2"/>
<dbReference type="Gene3D" id="3.50.50.60">
    <property type="entry name" value="FAD/NAD(P)-binding domain"/>
    <property type="match status" value="1"/>
</dbReference>
<evidence type="ECO:0000256" key="1">
    <source>
        <dbReference type="ARBA" id="ARBA00001974"/>
    </source>
</evidence>
<reference evidence="7 8" key="1">
    <citation type="submission" date="2018-05" db="EMBL/GenBank/DDBJ databases">
        <title>Genomic Encyclopedia of Type Strains, Phase IV (KMG-IV): sequencing the most valuable type-strain genomes for metagenomic binning, comparative biology and taxonomic classification.</title>
        <authorList>
            <person name="Goeker M."/>
        </authorList>
    </citation>
    <scope>NUCLEOTIDE SEQUENCE [LARGE SCALE GENOMIC DNA]</scope>
    <source>
        <strain evidence="7 8">DSM 25134</strain>
    </source>
</reference>
<name>A0A318JGQ1_9NEIS</name>
<evidence type="ECO:0000256" key="4">
    <source>
        <dbReference type="ARBA" id="ARBA00023002"/>
    </source>
</evidence>
<dbReference type="PANTHER" id="PTHR43104:SF4">
    <property type="entry name" value="L-2-HYDROXYGLUTARATE DEHYDROGENASE, MITOCHONDRIAL"/>
    <property type="match status" value="1"/>
</dbReference>
<dbReference type="Proteomes" id="UP000248395">
    <property type="component" value="Unassembled WGS sequence"/>
</dbReference>
<dbReference type="PANTHER" id="PTHR43104">
    <property type="entry name" value="L-2-HYDROXYGLUTARATE DEHYDROGENASE, MITOCHONDRIAL"/>
    <property type="match status" value="1"/>
</dbReference>
<comment type="cofactor">
    <cofactor evidence="1">
        <name>FAD</name>
        <dbReference type="ChEBI" id="CHEBI:57692"/>
    </cofactor>
</comment>
<dbReference type="EMBL" id="QJKC01000009">
    <property type="protein sequence ID" value="PXX46293.1"/>
    <property type="molecule type" value="Genomic_DNA"/>
</dbReference>
<keyword evidence="2" id="KW-0285">Flavoprotein</keyword>
<dbReference type="AlphaFoldDB" id="A0A318JGQ1"/>
<evidence type="ECO:0000259" key="6">
    <source>
        <dbReference type="Pfam" id="PF01266"/>
    </source>
</evidence>
<feature type="domain" description="FAD dependent oxidoreductase" evidence="6">
    <location>
        <begin position="5"/>
        <end position="361"/>
    </location>
</feature>
<evidence type="ECO:0000313" key="7">
    <source>
        <dbReference type="EMBL" id="PXX46293.1"/>
    </source>
</evidence>
<sequence length="366" mass="38738">MDTLDCVVIGAGVVGLAIARQLAMAGREVMICEAEAQPGQHTSSRNSEVIHAGLYYPTDSLKARLCLQGRDLLYRYCAERHIPHQRIGKLLLAHSAADLPRLQDIARRAAANGVDDLQWLDAAGVRALEPALSAHAALLSPSTGIVDSHALLQALLADAEAHGAQLACHSPVSGGRTLPQGLLLEIAGMPIQARLVINAAGLWAASVATNIAGVPRETIPAAHYARGVYFSLSGRSPFSRLIYPLPEAGGLGCHLTLDLAGQARFGPDVEWIDGVDYRQDPARAAAFYHSIRRWWPQLADDALQPAYAGVRPKLVGPGMADADFVIQGPAEHGVAGLINLYGIESPGLTSCLALAEAVTALANQHR</sequence>
<comment type="similarity">
    <text evidence="5">Belongs to the L2HGDH family.</text>
</comment>
<dbReference type="InterPro" id="IPR006076">
    <property type="entry name" value="FAD-dep_OxRdtase"/>
</dbReference>
<dbReference type="Gene3D" id="3.30.9.10">
    <property type="entry name" value="D-Amino Acid Oxidase, subunit A, domain 2"/>
    <property type="match status" value="1"/>
</dbReference>
<keyword evidence="4" id="KW-0560">Oxidoreductase</keyword>
<dbReference type="Pfam" id="PF01266">
    <property type="entry name" value="DAO"/>
    <property type="match status" value="1"/>
</dbReference>
<gene>
    <name evidence="7" type="ORF">DFR38_109135</name>
</gene>
<keyword evidence="8" id="KW-1185">Reference proteome</keyword>
<evidence type="ECO:0000256" key="2">
    <source>
        <dbReference type="ARBA" id="ARBA00022630"/>
    </source>
</evidence>
<keyword evidence="3" id="KW-0274">FAD</keyword>
<evidence type="ECO:0000313" key="8">
    <source>
        <dbReference type="Proteomes" id="UP000248395"/>
    </source>
</evidence>
<evidence type="ECO:0000256" key="5">
    <source>
        <dbReference type="ARBA" id="ARBA00037941"/>
    </source>
</evidence>
<evidence type="ECO:0000256" key="3">
    <source>
        <dbReference type="ARBA" id="ARBA00022827"/>
    </source>
</evidence>
<proteinExistence type="inferred from homology"/>
<dbReference type="RefSeq" id="WP_059285712.1">
    <property type="nucleotide sequence ID" value="NZ_LNQU01000037.1"/>
</dbReference>
<dbReference type="GO" id="GO:0047545">
    <property type="term" value="F:(S)-2-hydroxyglutarate dehydrogenase activity"/>
    <property type="evidence" value="ECO:0007669"/>
    <property type="project" value="TreeGrafter"/>
</dbReference>
<protein>
    <submittedName>
        <fullName evidence="7">L-2-hydroxyglutarate oxidase LhgO</fullName>
    </submittedName>
</protein>
<comment type="caution">
    <text evidence="7">The sequence shown here is derived from an EMBL/GenBank/DDBJ whole genome shotgun (WGS) entry which is preliminary data.</text>
</comment>